<sequence>VRTGAAASCRTPVYSVPEFQGSW</sequence>
<proteinExistence type="predicted"/>
<feature type="non-terminal residue" evidence="1">
    <location>
        <position position="1"/>
    </location>
</feature>
<reference evidence="1 2" key="1">
    <citation type="journal article" date="2018" name="Front. Plant Sci.">
        <title>Red Clover (Trifolium pratense) and Zigzag Clover (T. medium) - A Picture of Genomic Similarities and Differences.</title>
        <authorList>
            <person name="Dluhosova J."/>
            <person name="Istvanek J."/>
            <person name="Nedelnik J."/>
            <person name="Repkova J."/>
        </authorList>
    </citation>
    <scope>NUCLEOTIDE SEQUENCE [LARGE SCALE GENOMIC DNA]</scope>
    <source>
        <strain evidence="2">cv. 10/8</strain>
        <tissue evidence="1">Leaf</tissue>
    </source>
</reference>
<dbReference type="EMBL" id="LXQA010509623">
    <property type="protein sequence ID" value="MCI56263.1"/>
    <property type="molecule type" value="Genomic_DNA"/>
</dbReference>
<evidence type="ECO:0000313" key="2">
    <source>
        <dbReference type="Proteomes" id="UP000265520"/>
    </source>
</evidence>
<keyword evidence="2" id="KW-1185">Reference proteome</keyword>
<evidence type="ECO:0000313" key="1">
    <source>
        <dbReference type="EMBL" id="MCI56263.1"/>
    </source>
</evidence>
<accession>A0A392T571</accession>
<organism evidence="1 2">
    <name type="scientific">Trifolium medium</name>
    <dbReference type="NCBI Taxonomy" id="97028"/>
    <lineage>
        <taxon>Eukaryota</taxon>
        <taxon>Viridiplantae</taxon>
        <taxon>Streptophyta</taxon>
        <taxon>Embryophyta</taxon>
        <taxon>Tracheophyta</taxon>
        <taxon>Spermatophyta</taxon>
        <taxon>Magnoliopsida</taxon>
        <taxon>eudicotyledons</taxon>
        <taxon>Gunneridae</taxon>
        <taxon>Pentapetalae</taxon>
        <taxon>rosids</taxon>
        <taxon>fabids</taxon>
        <taxon>Fabales</taxon>
        <taxon>Fabaceae</taxon>
        <taxon>Papilionoideae</taxon>
        <taxon>50 kb inversion clade</taxon>
        <taxon>NPAAA clade</taxon>
        <taxon>Hologalegina</taxon>
        <taxon>IRL clade</taxon>
        <taxon>Trifolieae</taxon>
        <taxon>Trifolium</taxon>
    </lineage>
</organism>
<comment type="caution">
    <text evidence="1">The sequence shown here is derived from an EMBL/GenBank/DDBJ whole genome shotgun (WGS) entry which is preliminary data.</text>
</comment>
<dbReference type="AlphaFoldDB" id="A0A392T571"/>
<protein>
    <submittedName>
        <fullName evidence="1">Uncharacterized protein</fullName>
    </submittedName>
</protein>
<dbReference type="Proteomes" id="UP000265520">
    <property type="component" value="Unassembled WGS sequence"/>
</dbReference>
<name>A0A392T571_9FABA</name>